<keyword evidence="2" id="KW-0496">Mitochondrion</keyword>
<evidence type="ECO:0000313" key="2">
    <source>
        <dbReference type="EMBL" id="AMR36233.1"/>
    </source>
</evidence>
<accession>A0A142I102</accession>
<name>A0A142I102_9SOLA</name>
<organism evidence="2">
    <name type="scientific">Nicotiana undulata</name>
    <dbReference type="NCBI Taxonomy" id="118713"/>
    <lineage>
        <taxon>Eukaryota</taxon>
        <taxon>Viridiplantae</taxon>
        <taxon>Streptophyta</taxon>
        <taxon>Embryophyta</taxon>
        <taxon>Tracheophyta</taxon>
        <taxon>Spermatophyta</taxon>
        <taxon>Magnoliopsida</taxon>
        <taxon>eudicotyledons</taxon>
        <taxon>Gunneridae</taxon>
        <taxon>Pentapetalae</taxon>
        <taxon>asterids</taxon>
        <taxon>lamiids</taxon>
        <taxon>Solanales</taxon>
        <taxon>Solanaceae</taxon>
        <taxon>Nicotianoideae</taxon>
        <taxon>Nicotianeae</taxon>
        <taxon>Nicotiana</taxon>
    </lineage>
</organism>
<feature type="transmembrane region" description="Helical" evidence="1">
    <location>
        <begin position="7"/>
        <end position="23"/>
    </location>
</feature>
<feature type="transmembrane region" description="Helical" evidence="1">
    <location>
        <begin position="63"/>
        <end position="82"/>
    </location>
</feature>
<feature type="transmembrane region" description="Helical" evidence="1">
    <location>
        <begin position="29"/>
        <end position="51"/>
    </location>
</feature>
<protein>
    <submittedName>
        <fullName evidence="2">Uncharacterized protein</fullName>
    </submittedName>
</protein>
<keyword evidence="1" id="KW-1133">Transmembrane helix</keyword>
<gene>
    <name evidence="2" type="primary">orf293</name>
</gene>
<proteinExistence type="predicted"/>
<keyword evidence="1" id="KW-0472">Membrane</keyword>
<sequence>MFAMALIRYFVPFVTAFFFYHFLGKEGTAIMTTGGNLVLFGILLFSLTFIVRRNRFRLNQKSGFRLLYIIYISILFSISLFGCCLRTYFLSNLCVYFLDLFSFFAVFSVVSGGGQPLPLPGPSTPSNSSSEDSFELQVLSEPWPVTHNVALEASMRNRLLALEQEKSPFLLSEERGSNWAEVKTQLDNCPSQREYNRLLEFENRDLQIREKRHSCYSIYQEILTAHPAVAENADSNPQEAFCDFLNEKRSELDLQGGAVFVRDQRELRFLGLLSHDLTRDGPNSLYINIIFGG</sequence>
<geneLocation type="mitochondrion" evidence="2"/>
<evidence type="ECO:0000256" key="1">
    <source>
        <dbReference type="SAM" id="Phobius"/>
    </source>
</evidence>
<dbReference type="AlphaFoldDB" id="A0A142I102"/>
<reference evidence="2" key="1">
    <citation type="journal article" date="2016" name="Proc. Natl. Acad. Sci. U.S.A.">
        <title>Cell-to-cell movement of mitochondria in plants.</title>
        <authorList>
            <person name="Gurdon C."/>
            <person name="Svab Z."/>
            <person name="Feng Y."/>
            <person name="Kumar D."/>
            <person name="Maliga P."/>
        </authorList>
    </citation>
    <scope>NUCLEOTIDE SEQUENCE</scope>
</reference>
<dbReference type="EMBL" id="KU180495">
    <property type="protein sequence ID" value="AMR36233.1"/>
    <property type="molecule type" value="Genomic_DNA"/>
</dbReference>
<keyword evidence="1" id="KW-0812">Transmembrane</keyword>